<accession>A0A8K0GEC3</accession>
<keyword evidence="3" id="KW-1185">Reference proteome</keyword>
<comment type="caution">
    <text evidence="2">The sequence shown here is derived from an EMBL/GenBank/DDBJ whole genome shotgun (WGS) entry which is preliminary data.</text>
</comment>
<dbReference type="Pfam" id="PF01395">
    <property type="entry name" value="PBP_GOBP"/>
    <property type="match status" value="1"/>
</dbReference>
<evidence type="ECO:0000256" key="1">
    <source>
        <dbReference type="SAM" id="SignalP"/>
    </source>
</evidence>
<dbReference type="EMBL" id="VTPC01005486">
    <property type="protein sequence ID" value="KAF2895951.1"/>
    <property type="molecule type" value="Genomic_DNA"/>
</dbReference>
<dbReference type="CDD" id="cd23992">
    <property type="entry name" value="PBP_GOBP"/>
    <property type="match status" value="1"/>
</dbReference>
<dbReference type="InterPro" id="IPR006170">
    <property type="entry name" value="PBP/GOBP"/>
</dbReference>
<proteinExistence type="predicted"/>
<feature type="signal peptide" evidence="1">
    <location>
        <begin position="1"/>
        <end position="16"/>
    </location>
</feature>
<protein>
    <submittedName>
        <fullName evidence="2">Uncharacterized protein</fullName>
    </submittedName>
</protein>
<name>A0A8K0GEC3_IGNLU</name>
<dbReference type="GO" id="GO:0005549">
    <property type="term" value="F:odorant binding"/>
    <property type="evidence" value="ECO:0007669"/>
    <property type="project" value="InterPro"/>
</dbReference>
<dbReference type="AlphaFoldDB" id="A0A8K0GEC3"/>
<keyword evidence="1" id="KW-0732">Signal</keyword>
<organism evidence="2 3">
    <name type="scientific">Ignelater luminosus</name>
    <name type="common">Cucubano</name>
    <name type="synonym">Pyrophorus luminosus</name>
    <dbReference type="NCBI Taxonomy" id="2038154"/>
    <lineage>
        <taxon>Eukaryota</taxon>
        <taxon>Metazoa</taxon>
        <taxon>Ecdysozoa</taxon>
        <taxon>Arthropoda</taxon>
        <taxon>Hexapoda</taxon>
        <taxon>Insecta</taxon>
        <taxon>Pterygota</taxon>
        <taxon>Neoptera</taxon>
        <taxon>Endopterygota</taxon>
        <taxon>Coleoptera</taxon>
        <taxon>Polyphaga</taxon>
        <taxon>Elateriformia</taxon>
        <taxon>Elateroidea</taxon>
        <taxon>Elateridae</taxon>
        <taxon>Agrypninae</taxon>
        <taxon>Pyrophorini</taxon>
        <taxon>Ignelater</taxon>
    </lineage>
</organism>
<dbReference type="OrthoDB" id="7665616at2759"/>
<evidence type="ECO:0000313" key="2">
    <source>
        <dbReference type="EMBL" id="KAF2895951.1"/>
    </source>
</evidence>
<dbReference type="InterPro" id="IPR036728">
    <property type="entry name" value="PBP_GOBP_sf"/>
</dbReference>
<reference evidence="2" key="1">
    <citation type="submission" date="2019-08" db="EMBL/GenBank/DDBJ databases">
        <title>The genome of the North American firefly Photinus pyralis.</title>
        <authorList>
            <consortium name="Photinus pyralis genome working group"/>
            <person name="Fallon T.R."/>
            <person name="Sander Lower S.E."/>
            <person name="Weng J.-K."/>
        </authorList>
    </citation>
    <scope>NUCLEOTIDE SEQUENCE</scope>
    <source>
        <strain evidence="2">TRF0915ILg1</strain>
        <tissue evidence="2">Whole body</tissue>
    </source>
</reference>
<dbReference type="Proteomes" id="UP000801492">
    <property type="component" value="Unassembled WGS sequence"/>
</dbReference>
<dbReference type="SUPFAM" id="SSF47565">
    <property type="entry name" value="Insect pheromone/odorant-binding proteins"/>
    <property type="match status" value="1"/>
</dbReference>
<gene>
    <name evidence="2" type="ORF">ILUMI_10214</name>
</gene>
<sequence>MKCLIVCFVVLVGALAFDWDSDELKCVEELGTDKATIERIGDRKPMPIDNQKFNEFTECSWKKQGLIKKDGTINWDEIHEVILGGVEEKQGRNKNKQAAENAARRLVNPCRNITGTTRGQTAVKIHNCLDNQLRNYRP</sequence>
<feature type="chain" id="PRO_5035474256" evidence="1">
    <location>
        <begin position="17"/>
        <end position="138"/>
    </location>
</feature>
<evidence type="ECO:0000313" key="3">
    <source>
        <dbReference type="Proteomes" id="UP000801492"/>
    </source>
</evidence>
<dbReference type="Gene3D" id="1.10.238.20">
    <property type="entry name" value="Pheromone/general odorant binding protein domain"/>
    <property type="match status" value="1"/>
</dbReference>